<name>A0A915L4D9_ROMCU</name>
<protein>
    <submittedName>
        <fullName evidence="3">Sodefrin-like factor</fullName>
    </submittedName>
</protein>
<evidence type="ECO:0000256" key="1">
    <source>
        <dbReference type="SAM" id="SignalP"/>
    </source>
</evidence>
<sequence length="161" mass="17511">MTLLAILFLYLTTAAILAETEDQEKSPYLCYVCLGYDLDNCLSGEALCDKACMKLVDRENRVIAKGCATVDKQGGHHVLEDVKLPWANNTVVSGEMYACQKKFCNLGHSATLPFAAVLAGASAQLTALEEATKSVQQNIPTTDQIFGFVKEKARGCDEQNL</sequence>
<organism evidence="2 3">
    <name type="scientific">Romanomermis culicivorax</name>
    <name type="common">Nematode worm</name>
    <dbReference type="NCBI Taxonomy" id="13658"/>
    <lineage>
        <taxon>Eukaryota</taxon>
        <taxon>Metazoa</taxon>
        <taxon>Ecdysozoa</taxon>
        <taxon>Nematoda</taxon>
        <taxon>Enoplea</taxon>
        <taxon>Dorylaimia</taxon>
        <taxon>Mermithida</taxon>
        <taxon>Mermithoidea</taxon>
        <taxon>Mermithidae</taxon>
        <taxon>Romanomermis</taxon>
    </lineage>
</organism>
<dbReference type="WBParaSite" id="nRc.2.0.1.t44645-RA">
    <property type="protein sequence ID" value="nRc.2.0.1.t44645-RA"/>
    <property type="gene ID" value="nRc.2.0.1.g44645"/>
</dbReference>
<dbReference type="Proteomes" id="UP000887565">
    <property type="component" value="Unplaced"/>
</dbReference>
<keyword evidence="2" id="KW-1185">Reference proteome</keyword>
<evidence type="ECO:0000313" key="2">
    <source>
        <dbReference type="Proteomes" id="UP000887565"/>
    </source>
</evidence>
<dbReference type="AlphaFoldDB" id="A0A915L4D9"/>
<feature type="signal peptide" evidence="1">
    <location>
        <begin position="1"/>
        <end position="18"/>
    </location>
</feature>
<accession>A0A915L4D9</accession>
<reference evidence="3" key="1">
    <citation type="submission" date="2022-11" db="UniProtKB">
        <authorList>
            <consortium name="WormBaseParasite"/>
        </authorList>
    </citation>
    <scope>IDENTIFICATION</scope>
</reference>
<feature type="chain" id="PRO_5037679126" evidence="1">
    <location>
        <begin position="19"/>
        <end position="161"/>
    </location>
</feature>
<evidence type="ECO:0000313" key="3">
    <source>
        <dbReference type="WBParaSite" id="nRc.2.0.1.t44645-RA"/>
    </source>
</evidence>
<keyword evidence="1" id="KW-0732">Signal</keyword>
<proteinExistence type="predicted"/>